<gene>
    <name evidence="1" type="ordered locus">Nmag_2161</name>
    <name evidence="2" type="ORF">C500_09614</name>
</gene>
<proteinExistence type="predicted"/>
<dbReference type="Proteomes" id="UP000001879">
    <property type="component" value="Chromosome"/>
</dbReference>
<dbReference type="EMBL" id="AOHS01000034">
    <property type="protein sequence ID" value="ELY29859.1"/>
    <property type="molecule type" value="Genomic_DNA"/>
</dbReference>
<evidence type="ECO:0000313" key="1">
    <source>
        <dbReference type="EMBL" id="ADD05728.1"/>
    </source>
</evidence>
<evidence type="ECO:0000313" key="3">
    <source>
        <dbReference type="Proteomes" id="UP000001879"/>
    </source>
</evidence>
<dbReference type="KEGG" id="nmg:Nmag_2161"/>
<keyword evidence="3" id="KW-1185">Reference proteome</keyword>
<sequence>MGYGVVLAELFASSARYEILRKLTQSPKTVSELEETVNTTRRTVLRNLNHSKKKGGFDSQMIGFTLCLS</sequence>
<dbReference type="Proteomes" id="UP000011543">
    <property type="component" value="Unassembled WGS sequence"/>
</dbReference>
<accession>D3SW67</accession>
<dbReference type="SUPFAM" id="SSF46785">
    <property type="entry name" value="Winged helix' DNA-binding domain"/>
    <property type="match status" value="1"/>
</dbReference>
<dbReference type="STRING" id="547559.Nmag_2161"/>
<dbReference type="EMBL" id="CP001932">
    <property type="protein sequence ID" value="ADD05728.1"/>
    <property type="molecule type" value="Genomic_DNA"/>
</dbReference>
<reference evidence="3" key="1">
    <citation type="submission" date="2010-02" db="EMBL/GenBank/DDBJ databases">
        <title>Complete sequence of chromosome of Natrialba magadii ATCC 43099.</title>
        <authorList>
            <consortium name="US DOE Joint Genome Institute"/>
            <person name="Lucas S."/>
            <person name="Copeland A."/>
            <person name="Lapidus A."/>
            <person name="Cheng J.-F."/>
            <person name="Bruce D."/>
            <person name="Goodwin L."/>
            <person name="Pitluck S."/>
            <person name="Davenport K."/>
            <person name="Saunders E."/>
            <person name="Detter J.C."/>
            <person name="Han C."/>
            <person name="Tapia R."/>
            <person name="Land M."/>
            <person name="Hauser L."/>
            <person name="Kyrpides N."/>
            <person name="Mikhailova N."/>
            <person name="De Castro R.E."/>
            <person name="Maupin-Furlow J.A."/>
            <person name="Woyke T."/>
        </authorList>
    </citation>
    <scope>NUCLEOTIDE SEQUENCE [LARGE SCALE GENOMIC DNA]</scope>
    <source>
        <strain evidence="3">ATCC 43099 / DSM 3394 / CCM 3739 / CIP 104546 / IAM 13178 / JCM 8861 / NBRC 102185 / NCIMB 2190 / MS3</strain>
    </source>
</reference>
<dbReference type="AlphaFoldDB" id="D3SW67"/>
<reference evidence="1" key="4">
    <citation type="submission" date="2016-09" db="EMBL/GenBank/DDBJ databases">
        <authorList>
            <person name="Pfeiffer F."/>
        </authorList>
    </citation>
    <scope>NUCLEOTIDE SEQUENCE</scope>
    <source>
        <strain evidence="1">ATCC 43099</strain>
    </source>
</reference>
<dbReference type="eggNOG" id="arCOG04362">
    <property type="taxonomic scope" value="Archaea"/>
</dbReference>
<evidence type="ECO:0000313" key="2">
    <source>
        <dbReference type="EMBL" id="ELY29859.1"/>
    </source>
</evidence>
<evidence type="ECO:0000313" key="4">
    <source>
        <dbReference type="Proteomes" id="UP000011543"/>
    </source>
</evidence>
<protein>
    <submittedName>
        <fullName evidence="1">HTH domain protein</fullName>
    </submittedName>
</protein>
<reference evidence="2 4" key="3">
    <citation type="journal article" date="2014" name="PLoS Genet.">
        <title>Phylogenetically driven sequencing of extremely halophilic archaea reveals strategies for static and dynamic osmo-response.</title>
        <authorList>
            <person name="Becker E.A."/>
            <person name="Seitzer P.M."/>
            <person name="Tritt A."/>
            <person name="Larsen D."/>
            <person name="Krusor M."/>
            <person name="Yao A.I."/>
            <person name="Wu D."/>
            <person name="Madern D."/>
            <person name="Eisen J.A."/>
            <person name="Darling A.E."/>
            <person name="Facciotti M.T."/>
        </authorList>
    </citation>
    <scope>NUCLEOTIDE SEQUENCE [LARGE SCALE GENOMIC DNA]</scope>
    <source>
        <strain evidence="4">ATCC 43099 / DSM 3394 / CCM 3739 / CIP 104546 / IAM 13178 / JCM 8861 / NBRC 102185 / NCIMB 2190 / MS3</strain>
        <strain evidence="2">MS-3</strain>
    </source>
</reference>
<name>D3SW67_NATMM</name>
<dbReference type="Gene3D" id="1.10.10.10">
    <property type="entry name" value="Winged helix-like DNA-binding domain superfamily/Winged helix DNA-binding domain"/>
    <property type="match status" value="1"/>
</dbReference>
<dbReference type="HOGENOM" id="CLU_2766196_0_0_2"/>
<dbReference type="PaxDb" id="547559-Nmag_2161"/>
<organism evidence="1 3">
    <name type="scientific">Natrialba magadii (strain ATCC 43099 / DSM 3394 / CCM 3739 / CIP 104546 / IAM 13178 / JCM 8861 / NBRC 102185 / NCIMB 2190 / MS3)</name>
    <name type="common">Natronobacterium magadii</name>
    <dbReference type="NCBI Taxonomy" id="547559"/>
    <lineage>
        <taxon>Archaea</taxon>
        <taxon>Methanobacteriati</taxon>
        <taxon>Methanobacteriota</taxon>
        <taxon>Stenosarchaea group</taxon>
        <taxon>Halobacteria</taxon>
        <taxon>Halobacteriales</taxon>
        <taxon>Natrialbaceae</taxon>
        <taxon>Natrialba</taxon>
    </lineage>
</organism>
<reference evidence="1 3" key="2">
    <citation type="journal article" date="2012" name="BMC Genomics">
        <title>A comparative genomics perspective on the genetic content of the alkaliphilic haloarchaeon Natrialba magadii ATCC 43099T.</title>
        <authorList>
            <person name="Siddaramappa S."/>
            <person name="Challacombe J.F."/>
            <person name="Decastro R.E."/>
            <person name="Pfeiffer F."/>
            <person name="Sastre D.E."/>
            <person name="Gimenez M.I."/>
            <person name="Paggi R.A."/>
            <person name="Detter J.C."/>
            <person name="Davenport K.W."/>
            <person name="Goodwin L.A."/>
            <person name="Kyrpides N."/>
            <person name="Tapia R."/>
            <person name="Pitluck S."/>
            <person name="Lucas S."/>
            <person name="Woyke T."/>
            <person name="Maupin-Furlow J.A."/>
        </authorList>
    </citation>
    <scope>NUCLEOTIDE SEQUENCE [LARGE SCALE GENOMIC DNA]</scope>
    <source>
        <strain evidence="1">ATCC 43099</strain>
        <strain evidence="3">ATCC 43099 / DSM 3394 / CCM 3739 / CIP 104546 / IAM 13178 / JCM 8861 / NBRC 102185 / NCIMB 2190 / MS3</strain>
    </source>
</reference>
<dbReference type="InterPro" id="IPR036388">
    <property type="entry name" value="WH-like_DNA-bd_sf"/>
</dbReference>
<dbReference type="InterPro" id="IPR036390">
    <property type="entry name" value="WH_DNA-bd_sf"/>
</dbReference>